<keyword evidence="2" id="KW-0677">Repeat</keyword>
<dbReference type="AlphaFoldDB" id="A0AAV8X7D2"/>
<sequence>MISNKQVLLLSVVIVAVRSIQPNCDPNNQFRYYCLFPVEYCTEFVCSVSKCGHFIINSKLVKIKETQLIPKCAFSNSEDLKYIYGANSEIQVVASGAFVNLPNLESIILSFNLIRELHQGTFKDVGLSLLDLSWNKIIYIPEGAFDGINGLKYLNLSRNELKTLPIQDMPPFLIDLNLSYNLIDRLALKSSRYPNLTQINFSHNILERVALSFETTVHKIDLAHNRLTKIDFFDVLDCEVLEIPSNYFSRVPEFLTYASIKRVSIHPNPWICAELQQLWIHLQNNFINEEPSIIRDQSPICSNTDHTRSSFTNVYHSERDCADDSHCPENMICRALKCWDPCKEDACDSTSICNVNNHRFSCSCPGTLKRDPKTIYSSCLDIECFSNEDCKGEKLCHSNNTCINISDINSNYGPSSSYGAPSDFAPAPAVYEYQEEPWWFYEIPKIAPSIRKSKQLM</sequence>
<dbReference type="InterPro" id="IPR032675">
    <property type="entry name" value="LRR_dom_sf"/>
</dbReference>
<evidence type="ECO:0000313" key="5">
    <source>
        <dbReference type="Proteomes" id="UP001162156"/>
    </source>
</evidence>
<keyword evidence="1" id="KW-0433">Leucine-rich repeat</keyword>
<reference evidence="4" key="1">
    <citation type="journal article" date="2023" name="Insect Mol. Biol.">
        <title>Genome sequencing provides insights into the evolution of gene families encoding plant cell wall-degrading enzymes in longhorned beetles.</title>
        <authorList>
            <person name="Shin N.R."/>
            <person name="Okamura Y."/>
            <person name="Kirsch R."/>
            <person name="Pauchet Y."/>
        </authorList>
    </citation>
    <scope>NUCLEOTIDE SEQUENCE</scope>
    <source>
        <strain evidence="4">RBIC_L_NR</strain>
    </source>
</reference>
<keyword evidence="3" id="KW-0732">Signal</keyword>
<dbReference type="InterPro" id="IPR003591">
    <property type="entry name" value="Leu-rich_rpt_typical-subtyp"/>
</dbReference>
<dbReference type="PANTHER" id="PTHR45712:SF22">
    <property type="entry name" value="INSULIN-LIKE GROWTH FACTOR-BINDING PROTEIN COMPLEX ACID LABILE SUBUNIT"/>
    <property type="match status" value="1"/>
</dbReference>
<gene>
    <name evidence="4" type="ORF">NQ314_013130</name>
</gene>
<feature type="chain" id="PRO_5043350504" evidence="3">
    <location>
        <begin position="20"/>
        <end position="457"/>
    </location>
</feature>
<evidence type="ECO:0000256" key="3">
    <source>
        <dbReference type="SAM" id="SignalP"/>
    </source>
</evidence>
<dbReference type="PANTHER" id="PTHR45712">
    <property type="entry name" value="AGAP008170-PA"/>
    <property type="match status" value="1"/>
</dbReference>
<evidence type="ECO:0000313" key="4">
    <source>
        <dbReference type="EMBL" id="KAJ8934858.1"/>
    </source>
</evidence>
<dbReference type="Gene3D" id="3.80.10.10">
    <property type="entry name" value="Ribonuclease Inhibitor"/>
    <property type="match status" value="2"/>
</dbReference>
<dbReference type="Proteomes" id="UP001162156">
    <property type="component" value="Unassembled WGS sequence"/>
</dbReference>
<dbReference type="InterPro" id="IPR050333">
    <property type="entry name" value="SLRP"/>
</dbReference>
<dbReference type="SUPFAM" id="SSF52058">
    <property type="entry name" value="L domain-like"/>
    <property type="match status" value="1"/>
</dbReference>
<name>A0AAV8X7D2_9CUCU</name>
<dbReference type="GO" id="GO:0005615">
    <property type="term" value="C:extracellular space"/>
    <property type="evidence" value="ECO:0007669"/>
    <property type="project" value="TreeGrafter"/>
</dbReference>
<proteinExistence type="predicted"/>
<organism evidence="4 5">
    <name type="scientific">Rhamnusium bicolor</name>
    <dbReference type="NCBI Taxonomy" id="1586634"/>
    <lineage>
        <taxon>Eukaryota</taxon>
        <taxon>Metazoa</taxon>
        <taxon>Ecdysozoa</taxon>
        <taxon>Arthropoda</taxon>
        <taxon>Hexapoda</taxon>
        <taxon>Insecta</taxon>
        <taxon>Pterygota</taxon>
        <taxon>Neoptera</taxon>
        <taxon>Endopterygota</taxon>
        <taxon>Coleoptera</taxon>
        <taxon>Polyphaga</taxon>
        <taxon>Cucujiformia</taxon>
        <taxon>Chrysomeloidea</taxon>
        <taxon>Cerambycidae</taxon>
        <taxon>Lepturinae</taxon>
        <taxon>Rhagiini</taxon>
        <taxon>Rhamnusium</taxon>
    </lineage>
</organism>
<evidence type="ECO:0000256" key="1">
    <source>
        <dbReference type="ARBA" id="ARBA00022614"/>
    </source>
</evidence>
<dbReference type="InterPro" id="IPR001611">
    <property type="entry name" value="Leu-rich_rpt"/>
</dbReference>
<keyword evidence="5" id="KW-1185">Reference proteome</keyword>
<feature type="signal peptide" evidence="3">
    <location>
        <begin position="1"/>
        <end position="19"/>
    </location>
</feature>
<comment type="caution">
    <text evidence="4">The sequence shown here is derived from an EMBL/GenBank/DDBJ whole genome shotgun (WGS) entry which is preliminary data.</text>
</comment>
<dbReference type="EMBL" id="JANEYF010003657">
    <property type="protein sequence ID" value="KAJ8934858.1"/>
    <property type="molecule type" value="Genomic_DNA"/>
</dbReference>
<dbReference type="Pfam" id="PF13855">
    <property type="entry name" value="LRR_8"/>
    <property type="match status" value="1"/>
</dbReference>
<accession>A0AAV8X7D2</accession>
<evidence type="ECO:0000256" key="2">
    <source>
        <dbReference type="ARBA" id="ARBA00022737"/>
    </source>
</evidence>
<dbReference type="SMART" id="SM00369">
    <property type="entry name" value="LRR_TYP"/>
    <property type="match status" value="3"/>
</dbReference>
<protein>
    <submittedName>
        <fullName evidence="4">Uncharacterized protein</fullName>
    </submittedName>
</protein>